<dbReference type="PROSITE" id="PS51412">
    <property type="entry name" value="MACPF_2"/>
    <property type="match status" value="1"/>
</dbReference>
<dbReference type="InterPro" id="IPR020864">
    <property type="entry name" value="MACPF"/>
</dbReference>
<proteinExistence type="predicted"/>
<dbReference type="WBParaSite" id="ACRNAN_scaffold820.g17763.t1">
    <property type="protein sequence ID" value="ACRNAN_scaffold820.g17763.t1"/>
    <property type="gene ID" value="ACRNAN_scaffold820.g17763"/>
</dbReference>
<sequence>MNTFEGFIGIGWDNLLNKPMGPIFLTSFDQCRTTPDDIYLIPDDMVTIPIKKIRLDRSASFYSSFQDFTMSESQTINIDVSASHWHVTVSGSYSQTHIETKKQFFSERSSMFHTKLEYHAYDIPDQLGSTLHPIFLAQLDDISSAIQNNMTRRAQYLSQLLIRNYGTHVITQAKLGATITQEDYVDSNTQFTETSSLDQMRASASASFYTMFKASVSIDKTLNTTQQNQYSNSLRYSKVRTVGGPDVNQLLTATLPMSTNISQQGLILVRDLVATDRSGLPLFMMITRSYLPNNPYVDALRDYIKNATDEYYKRNTVYGCMDPDDINFNFQANVNDSTCVAPSNNYTLGGIYQVCSAVSVANGYTAPDSVCDQFRQINEITGDYSCPDDYDAHLVKSYLDLSTCYTQPTEC</sequence>
<name>A0A914EHQ6_9BILA</name>
<dbReference type="AlphaFoldDB" id="A0A914EHQ6"/>
<dbReference type="Proteomes" id="UP000887540">
    <property type="component" value="Unplaced"/>
</dbReference>
<dbReference type="Pfam" id="PF01823">
    <property type="entry name" value="MACPF"/>
    <property type="match status" value="1"/>
</dbReference>
<evidence type="ECO:0000313" key="2">
    <source>
        <dbReference type="Proteomes" id="UP000887540"/>
    </source>
</evidence>
<protein>
    <submittedName>
        <fullName evidence="3">Macrophage-expressed gene 1 protein</fullName>
    </submittedName>
</protein>
<evidence type="ECO:0000259" key="1">
    <source>
        <dbReference type="PROSITE" id="PS51412"/>
    </source>
</evidence>
<organism evidence="2 3">
    <name type="scientific">Acrobeloides nanus</name>
    <dbReference type="NCBI Taxonomy" id="290746"/>
    <lineage>
        <taxon>Eukaryota</taxon>
        <taxon>Metazoa</taxon>
        <taxon>Ecdysozoa</taxon>
        <taxon>Nematoda</taxon>
        <taxon>Chromadorea</taxon>
        <taxon>Rhabditida</taxon>
        <taxon>Tylenchina</taxon>
        <taxon>Cephalobomorpha</taxon>
        <taxon>Cephaloboidea</taxon>
        <taxon>Cephalobidae</taxon>
        <taxon>Acrobeloides</taxon>
    </lineage>
</organism>
<reference evidence="3" key="1">
    <citation type="submission" date="2022-11" db="UniProtKB">
        <authorList>
            <consortium name="WormBaseParasite"/>
        </authorList>
    </citation>
    <scope>IDENTIFICATION</scope>
</reference>
<dbReference type="SMART" id="SM00457">
    <property type="entry name" value="MACPF"/>
    <property type="match status" value="1"/>
</dbReference>
<accession>A0A914EHQ6</accession>
<evidence type="ECO:0000313" key="3">
    <source>
        <dbReference type="WBParaSite" id="ACRNAN_scaffold820.g17763.t1"/>
    </source>
</evidence>
<keyword evidence="2" id="KW-1185">Reference proteome</keyword>
<feature type="domain" description="MACPF" evidence="1">
    <location>
        <begin position="1"/>
        <end position="319"/>
    </location>
</feature>